<dbReference type="Gene3D" id="1.25.40.20">
    <property type="entry name" value="Ankyrin repeat-containing domain"/>
    <property type="match status" value="2"/>
</dbReference>
<feature type="repeat" description="ANK" evidence="4">
    <location>
        <begin position="113"/>
        <end position="145"/>
    </location>
</feature>
<dbReference type="GO" id="GO:0005840">
    <property type="term" value="C:ribosome"/>
    <property type="evidence" value="ECO:0007669"/>
    <property type="project" value="UniProtKB-KW"/>
</dbReference>
<keyword evidence="5" id="KW-0802">TPR repeat</keyword>
<dbReference type="Gene3D" id="1.25.40.10">
    <property type="entry name" value="Tetratricopeptide repeat domain"/>
    <property type="match status" value="1"/>
</dbReference>
<evidence type="ECO:0000256" key="4">
    <source>
        <dbReference type="PROSITE-ProRule" id="PRU00023"/>
    </source>
</evidence>
<dbReference type="PROSITE" id="PS50088">
    <property type="entry name" value="ANK_REPEAT"/>
    <property type="match status" value="5"/>
</dbReference>
<reference evidence="7" key="2">
    <citation type="submission" date="2013-12" db="EMBL/GenBank/DDBJ databases">
        <authorList>
            <person name="Yu Y."/>
            <person name="Lee S."/>
            <person name="de Baynast K."/>
            <person name="Wissotski M."/>
            <person name="Liu L."/>
            <person name="Talag J."/>
            <person name="Goicoechea J."/>
            <person name="Angelova A."/>
            <person name="Jetty R."/>
            <person name="Kudrna D."/>
            <person name="Golser W."/>
            <person name="Rivera L."/>
            <person name="Zhang J."/>
            <person name="Wing R."/>
        </authorList>
    </citation>
    <scope>NUCLEOTIDE SEQUENCE</scope>
</reference>
<feature type="repeat" description="ANK" evidence="4">
    <location>
        <begin position="209"/>
        <end position="241"/>
    </location>
</feature>
<dbReference type="HOGENOM" id="CLU_000134_44_6_1"/>
<keyword evidence="2" id="KW-0689">Ribosomal protein</keyword>
<dbReference type="PROSITE" id="PS50297">
    <property type="entry name" value="ANK_REP_REGION"/>
    <property type="match status" value="4"/>
</dbReference>
<dbReference type="Gene3D" id="2.40.150.20">
    <property type="entry name" value="Ribosomal protein L14"/>
    <property type="match status" value="1"/>
</dbReference>
<reference evidence="6" key="3">
    <citation type="submission" date="2015-04" db="UniProtKB">
        <authorList>
            <consortium name="EnsemblPlants"/>
        </authorList>
    </citation>
    <scope>IDENTIFICATION</scope>
</reference>
<dbReference type="SUPFAM" id="SSF48452">
    <property type="entry name" value="TPR-like"/>
    <property type="match status" value="1"/>
</dbReference>
<dbReference type="PROSITE" id="PS50005">
    <property type="entry name" value="TPR"/>
    <property type="match status" value="1"/>
</dbReference>
<dbReference type="InterPro" id="IPR051616">
    <property type="entry name" value="Cul2-RING_E3_ligase_SR"/>
</dbReference>
<feature type="repeat" description="ANK" evidence="4">
    <location>
        <begin position="145"/>
        <end position="177"/>
    </location>
</feature>
<evidence type="ECO:0000256" key="1">
    <source>
        <dbReference type="ARBA" id="ARBA00010745"/>
    </source>
</evidence>
<dbReference type="Pfam" id="PF12796">
    <property type="entry name" value="Ank_2"/>
    <property type="match status" value="2"/>
</dbReference>
<sequence length="471" mass="51431">MAAVQILTAAADGDIPLVKKLAERLRKSGKGLEQVVEEIKDKRIRRRGPLHLAAWGGKLEMCRFLIKEFLLDIDGVDEEGVTALNFAILGSKSTAVVRLLLDRGADPNKADQNGITPLHNATIQGTYEIAELLLSKGAYVDSVCEKGASLHIAAEDGNVEMMEVLLRHQADPKRTVRLFYTPLTVAIFASSLDCVEQLIKAGADVNAGRPVTPLVVAANDGLTDCIKCLLEAGADANIPDESGRMPVEIAASQGWMECVEILFPHTIPIARFPDWSIDGIIQHAKSGSPKTQDHFPKEYDGSSLKAQGETAFLEKDYANALASYSMAVETNPSNSTLYAKRSLCCLRMGEYDKALDDAYTYRDMEPDLSNSCSEQAAALILLKVNSEFKCEDDIIIRYDDNAAVIIDQKGNPKGTRVFGAIAEELRELNFTKIVSLAPESLMGKDTIADLLTSIRNVDMNKKGTVRIEKLD</sequence>
<keyword evidence="3" id="KW-0687">Ribonucleoprotein</keyword>
<dbReference type="Gene3D" id="3.30.1370.30">
    <property type="match status" value="1"/>
</dbReference>
<dbReference type="STRING" id="77586.A0A0D9XBX0"/>
<dbReference type="InterPro" id="IPR036853">
    <property type="entry name" value="Ribosomal_uL14_sf"/>
</dbReference>
<name>A0A0D9XBX0_9ORYZ</name>
<evidence type="ECO:0000313" key="6">
    <source>
        <dbReference type="EnsemblPlants" id="LPERR09G02310.1"/>
    </source>
</evidence>
<dbReference type="eggNOG" id="KOG0548">
    <property type="taxonomic scope" value="Eukaryota"/>
</dbReference>
<evidence type="ECO:0000256" key="5">
    <source>
        <dbReference type="PROSITE-ProRule" id="PRU00339"/>
    </source>
</evidence>
<feature type="repeat" description="ANK" evidence="4">
    <location>
        <begin position="178"/>
        <end position="210"/>
    </location>
</feature>
<accession>A0A0D9XBX0</accession>
<dbReference type="Pfam" id="PF00238">
    <property type="entry name" value="Ribosomal_L14"/>
    <property type="match status" value="1"/>
</dbReference>
<dbReference type="InterPro" id="IPR036770">
    <property type="entry name" value="Ankyrin_rpt-contain_sf"/>
</dbReference>
<proteinExistence type="inferred from homology"/>
<dbReference type="Proteomes" id="UP000032180">
    <property type="component" value="Chromosome 9"/>
</dbReference>
<keyword evidence="7" id="KW-1185">Reference proteome</keyword>
<dbReference type="Pfam" id="PF00023">
    <property type="entry name" value="Ank"/>
    <property type="match status" value="1"/>
</dbReference>
<dbReference type="GO" id="GO:1990904">
    <property type="term" value="C:ribonucleoprotein complex"/>
    <property type="evidence" value="ECO:0007669"/>
    <property type="project" value="UniProtKB-KW"/>
</dbReference>
<organism evidence="6 7">
    <name type="scientific">Leersia perrieri</name>
    <dbReference type="NCBI Taxonomy" id="77586"/>
    <lineage>
        <taxon>Eukaryota</taxon>
        <taxon>Viridiplantae</taxon>
        <taxon>Streptophyta</taxon>
        <taxon>Embryophyta</taxon>
        <taxon>Tracheophyta</taxon>
        <taxon>Spermatophyta</taxon>
        <taxon>Magnoliopsida</taxon>
        <taxon>Liliopsida</taxon>
        <taxon>Poales</taxon>
        <taxon>Poaceae</taxon>
        <taxon>BOP clade</taxon>
        <taxon>Oryzoideae</taxon>
        <taxon>Oryzeae</taxon>
        <taxon>Oryzinae</taxon>
        <taxon>Leersia</taxon>
    </lineage>
</organism>
<evidence type="ECO:0000256" key="2">
    <source>
        <dbReference type="ARBA" id="ARBA00022980"/>
    </source>
</evidence>
<feature type="repeat" description="ANK" evidence="4">
    <location>
        <begin position="79"/>
        <end position="112"/>
    </location>
</feature>
<dbReference type="CDD" id="cd00337">
    <property type="entry name" value="Ribosomal_uL14"/>
    <property type="match status" value="1"/>
</dbReference>
<dbReference type="eggNOG" id="KOG0504">
    <property type="taxonomic scope" value="Eukaryota"/>
</dbReference>
<reference evidence="6 7" key="1">
    <citation type="submission" date="2012-08" db="EMBL/GenBank/DDBJ databases">
        <title>Oryza genome evolution.</title>
        <authorList>
            <person name="Wing R.A."/>
        </authorList>
    </citation>
    <scope>NUCLEOTIDE SEQUENCE</scope>
</reference>
<dbReference type="SUPFAM" id="SSF48403">
    <property type="entry name" value="Ankyrin repeat"/>
    <property type="match status" value="1"/>
</dbReference>
<comment type="similarity">
    <text evidence="1">Belongs to the universal ribosomal protein uL14 family.</text>
</comment>
<dbReference type="PANTHER" id="PTHR46224:SF22">
    <property type="match status" value="1"/>
</dbReference>
<dbReference type="EnsemblPlants" id="LPERR09G02310.1">
    <property type="protein sequence ID" value="LPERR09G02310.1"/>
    <property type="gene ID" value="LPERR09G02310"/>
</dbReference>
<dbReference type="GO" id="GO:0003735">
    <property type="term" value="F:structural constituent of ribosome"/>
    <property type="evidence" value="ECO:0007669"/>
    <property type="project" value="InterPro"/>
</dbReference>
<dbReference type="SMART" id="SM00248">
    <property type="entry name" value="ANK"/>
    <property type="match status" value="7"/>
</dbReference>
<dbReference type="InterPro" id="IPR000218">
    <property type="entry name" value="Ribosomal_uL14"/>
</dbReference>
<dbReference type="PRINTS" id="PR01415">
    <property type="entry name" value="ANKYRIN"/>
</dbReference>
<dbReference type="InterPro" id="IPR019734">
    <property type="entry name" value="TPR_rpt"/>
</dbReference>
<dbReference type="AlphaFoldDB" id="A0A0D9XBX0"/>
<dbReference type="Gramene" id="LPERR09G02310.1">
    <property type="protein sequence ID" value="LPERR09G02310.1"/>
    <property type="gene ID" value="LPERR09G02310"/>
</dbReference>
<feature type="repeat" description="TPR" evidence="5">
    <location>
        <begin position="301"/>
        <end position="334"/>
    </location>
</feature>
<keyword evidence="4" id="KW-0040">ANK repeat</keyword>
<dbReference type="InterPro" id="IPR011990">
    <property type="entry name" value="TPR-like_helical_dom_sf"/>
</dbReference>
<protein>
    <submittedName>
        <fullName evidence="6">Uncharacterized protein</fullName>
    </submittedName>
</protein>
<dbReference type="eggNOG" id="KOG0901">
    <property type="taxonomic scope" value="Eukaryota"/>
</dbReference>
<dbReference type="PANTHER" id="PTHR46224">
    <property type="entry name" value="ANKYRIN REPEAT FAMILY PROTEIN"/>
    <property type="match status" value="1"/>
</dbReference>
<dbReference type="SUPFAM" id="SSF50193">
    <property type="entry name" value="Ribosomal protein L14"/>
    <property type="match status" value="1"/>
</dbReference>
<dbReference type="SMART" id="SM01374">
    <property type="entry name" value="Ribosomal_L14"/>
    <property type="match status" value="1"/>
</dbReference>
<dbReference type="GO" id="GO:0006412">
    <property type="term" value="P:translation"/>
    <property type="evidence" value="ECO:0007669"/>
    <property type="project" value="InterPro"/>
</dbReference>
<dbReference type="SMART" id="SM00028">
    <property type="entry name" value="TPR"/>
    <property type="match status" value="2"/>
</dbReference>
<evidence type="ECO:0000256" key="3">
    <source>
        <dbReference type="ARBA" id="ARBA00023274"/>
    </source>
</evidence>
<dbReference type="InterPro" id="IPR002110">
    <property type="entry name" value="Ankyrin_rpt"/>
</dbReference>
<evidence type="ECO:0000313" key="7">
    <source>
        <dbReference type="Proteomes" id="UP000032180"/>
    </source>
</evidence>